<keyword evidence="1" id="KW-1133">Transmembrane helix</keyword>
<dbReference type="AlphaFoldDB" id="A0AAE0K430"/>
<evidence type="ECO:0000313" key="2">
    <source>
        <dbReference type="EMBL" id="KAK3369651.1"/>
    </source>
</evidence>
<evidence type="ECO:0000256" key="1">
    <source>
        <dbReference type="SAM" id="Phobius"/>
    </source>
</evidence>
<dbReference type="EMBL" id="JAULSN010000006">
    <property type="protein sequence ID" value="KAK3369651.1"/>
    <property type="molecule type" value="Genomic_DNA"/>
</dbReference>
<accession>A0AAE0K430</accession>
<proteinExistence type="predicted"/>
<reference evidence="2" key="1">
    <citation type="journal article" date="2023" name="Mol. Phylogenet. Evol.">
        <title>Genome-scale phylogeny and comparative genomics of the fungal order Sordariales.</title>
        <authorList>
            <person name="Hensen N."/>
            <person name="Bonometti L."/>
            <person name="Westerberg I."/>
            <person name="Brannstrom I.O."/>
            <person name="Guillou S."/>
            <person name="Cros-Aarteil S."/>
            <person name="Calhoun S."/>
            <person name="Haridas S."/>
            <person name="Kuo A."/>
            <person name="Mondo S."/>
            <person name="Pangilinan J."/>
            <person name="Riley R."/>
            <person name="LaButti K."/>
            <person name="Andreopoulos B."/>
            <person name="Lipzen A."/>
            <person name="Chen C."/>
            <person name="Yan M."/>
            <person name="Daum C."/>
            <person name="Ng V."/>
            <person name="Clum A."/>
            <person name="Steindorff A."/>
            <person name="Ohm R.A."/>
            <person name="Martin F."/>
            <person name="Silar P."/>
            <person name="Natvig D.O."/>
            <person name="Lalanne C."/>
            <person name="Gautier V."/>
            <person name="Ament-Velasquez S.L."/>
            <person name="Kruys A."/>
            <person name="Hutchinson M.I."/>
            <person name="Powell A.J."/>
            <person name="Barry K."/>
            <person name="Miller A.N."/>
            <person name="Grigoriev I.V."/>
            <person name="Debuchy R."/>
            <person name="Gladieux P."/>
            <person name="Hiltunen Thoren M."/>
            <person name="Johannesson H."/>
        </authorList>
    </citation>
    <scope>NUCLEOTIDE SEQUENCE</scope>
    <source>
        <strain evidence="2">CBS 958.72</strain>
    </source>
</reference>
<name>A0AAE0K430_9PEZI</name>
<gene>
    <name evidence="2" type="ORF">B0T24DRAFT_632961</name>
</gene>
<feature type="transmembrane region" description="Helical" evidence="1">
    <location>
        <begin position="24"/>
        <end position="57"/>
    </location>
</feature>
<protein>
    <submittedName>
        <fullName evidence="2">Uncharacterized protein</fullName>
    </submittedName>
</protein>
<comment type="caution">
    <text evidence="2">The sequence shown here is derived from an EMBL/GenBank/DDBJ whole genome shotgun (WGS) entry which is preliminary data.</text>
</comment>
<evidence type="ECO:0000313" key="3">
    <source>
        <dbReference type="Proteomes" id="UP001287356"/>
    </source>
</evidence>
<keyword evidence="3" id="KW-1185">Reference proteome</keyword>
<keyword evidence="1" id="KW-0472">Membrane</keyword>
<sequence length="122" mass="13100">MSFFLFSVVVAGVGVFFVDRFRMFIRVGVCFVVLFGVFIGVGVCFVLVFCLGFLAGVAGADYYVSSWVAEGRACVSWSHDRQHLAVWLLKAGGLWFVFGKLATGLPCGSLGESLCNPGIRGG</sequence>
<keyword evidence="1" id="KW-0812">Transmembrane</keyword>
<reference evidence="2" key="2">
    <citation type="submission" date="2023-06" db="EMBL/GenBank/DDBJ databases">
        <authorList>
            <consortium name="Lawrence Berkeley National Laboratory"/>
            <person name="Haridas S."/>
            <person name="Hensen N."/>
            <person name="Bonometti L."/>
            <person name="Westerberg I."/>
            <person name="Brannstrom I.O."/>
            <person name="Guillou S."/>
            <person name="Cros-Aarteil S."/>
            <person name="Calhoun S."/>
            <person name="Kuo A."/>
            <person name="Mondo S."/>
            <person name="Pangilinan J."/>
            <person name="Riley R."/>
            <person name="Labutti K."/>
            <person name="Andreopoulos B."/>
            <person name="Lipzen A."/>
            <person name="Chen C."/>
            <person name="Yanf M."/>
            <person name="Daum C."/>
            <person name="Ng V."/>
            <person name="Clum A."/>
            <person name="Steindorff A."/>
            <person name="Ohm R."/>
            <person name="Martin F."/>
            <person name="Silar P."/>
            <person name="Natvig D."/>
            <person name="Lalanne C."/>
            <person name="Gautier V."/>
            <person name="Ament-Velasquez S.L."/>
            <person name="Kruys A."/>
            <person name="Hutchinson M.I."/>
            <person name="Powell A.J."/>
            <person name="Barry K."/>
            <person name="Miller A.N."/>
            <person name="Grigoriev I.V."/>
            <person name="Debuchy R."/>
            <person name="Gladieux P."/>
            <person name="Thoren M.H."/>
            <person name="Johannesson H."/>
        </authorList>
    </citation>
    <scope>NUCLEOTIDE SEQUENCE</scope>
    <source>
        <strain evidence="2">CBS 958.72</strain>
    </source>
</reference>
<organism evidence="2 3">
    <name type="scientific">Lasiosphaeria ovina</name>
    <dbReference type="NCBI Taxonomy" id="92902"/>
    <lineage>
        <taxon>Eukaryota</taxon>
        <taxon>Fungi</taxon>
        <taxon>Dikarya</taxon>
        <taxon>Ascomycota</taxon>
        <taxon>Pezizomycotina</taxon>
        <taxon>Sordariomycetes</taxon>
        <taxon>Sordariomycetidae</taxon>
        <taxon>Sordariales</taxon>
        <taxon>Lasiosphaeriaceae</taxon>
        <taxon>Lasiosphaeria</taxon>
    </lineage>
</organism>
<dbReference type="Proteomes" id="UP001287356">
    <property type="component" value="Unassembled WGS sequence"/>
</dbReference>